<dbReference type="SMART" id="SM00530">
    <property type="entry name" value="HTH_XRE"/>
    <property type="match status" value="1"/>
</dbReference>
<proteinExistence type="predicted"/>
<reference evidence="2" key="1">
    <citation type="journal article" date="2019" name="PLoS Negl. Trop. Dis.">
        <title>Revisiting the worldwide diversity of Leptospira species in the environment.</title>
        <authorList>
            <person name="Vincent A.T."/>
            <person name="Schiettekatte O."/>
            <person name="Bourhy P."/>
            <person name="Veyrier F.J."/>
            <person name="Picardeau M."/>
        </authorList>
    </citation>
    <scope>NUCLEOTIDE SEQUENCE [LARGE SCALE GENOMIC DNA]</scope>
    <source>
        <strain evidence="2">201800299</strain>
    </source>
</reference>
<evidence type="ECO:0000313" key="2">
    <source>
        <dbReference type="EMBL" id="TGK31098.1"/>
    </source>
</evidence>
<comment type="caution">
    <text evidence="2">The sequence shown here is derived from an EMBL/GenBank/DDBJ whole genome shotgun (WGS) entry which is preliminary data.</text>
</comment>
<dbReference type="AlphaFoldDB" id="A0A5F1Z2E4"/>
<dbReference type="EMBL" id="RQFA01000066">
    <property type="protein sequence ID" value="TGK31098.1"/>
    <property type="molecule type" value="Genomic_DNA"/>
</dbReference>
<dbReference type="GO" id="GO:0003677">
    <property type="term" value="F:DNA binding"/>
    <property type="evidence" value="ECO:0007669"/>
    <property type="project" value="InterPro"/>
</dbReference>
<sequence>MFKSLHSKEAKIFCKNLIFARKEAGLTQAQLAKLLGEPQSYISKIESGERRLDVIEFWRFFKILRRPYEFYFQFEEKSESGEKKIKTLKAASAKRKKKKSRG</sequence>
<dbReference type="RefSeq" id="WP_135590494.1">
    <property type="nucleotide sequence ID" value="NZ_RQEZ01000048.1"/>
</dbReference>
<name>A0A5F1Z2E4_9LEPT</name>
<dbReference type="InterPro" id="IPR010982">
    <property type="entry name" value="Lambda_DNA-bd_dom_sf"/>
</dbReference>
<gene>
    <name evidence="2" type="ORF">EHQ17_15405</name>
</gene>
<dbReference type="Pfam" id="PF01381">
    <property type="entry name" value="HTH_3"/>
    <property type="match status" value="1"/>
</dbReference>
<keyword evidence="3" id="KW-1185">Reference proteome</keyword>
<feature type="domain" description="HTH cro/C1-type" evidence="1">
    <location>
        <begin position="17"/>
        <end position="71"/>
    </location>
</feature>
<dbReference type="OrthoDB" id="9803379at2"/>
<dbReference type="Proteomes" id="UP000298277">
    <property type="component" value="Unassembled WGS sequence"/>
</dbReference>
<evidence type="ECO:0000313" key="3">
    <source>
        <dbReference type="Proteomes" id="UP000298277"/>
    </source>
</evidence>
<dbReference type="Gene3D" id="1.10.260.40">
    <property type="entry name" value="lambda repressor-like DNA-binding domains"/>
    <property type="match status" value="1"/>
</dbReference>
<accession>A0A5F1Z2E4</accession>
<dbReference type="SUPFAM" id="SSF47413">
    <property type="entry name" value="lambda repressor-like DNA-binding domains"/>
    <property type="match status" value="1"/>
</dbReference>
<dbReference type="InterPro" id="IPR001387">
    <property type="entry name" value="Cro/C1-type_HTH"/>
</dbReference>
<evidence type="ECO:0000259" key="1">
    <source>
        <dbReference type="PROSITE" id="PS50943"/>
    </source>
</evidence>
<dbReference type="PROSITE" id="PS50943">
    <property type="entry name" value="HTH_CROC1"/>
    <property type="match status" value="1"/>
</dbReference>
<organism evidence="2 3">
    <name type="scientific">Leptospira gomenensis</name>
    <dbReference type="NCBI Taxonomy" id="2484974"/>
    <lineage>
        <taxon>Bacteria</taxon>
        <taxon>Pseudomonadati</taxon>
        <taxon>Spirochaetota</taxon>
        <taxon>Spirochaetia</taxon>
        <taxon>Leptospirales</taxon>
        <taxon>Leptospiraceae</taxon>
        <taxon>Leptospira</taxon>
    </lineage>
</organism>
<dbReference type="CDD" id="cd00093">
    <property type="entry name" value="HTH_XRE"/>
    <property type="match status" value="1"/>
</dbReference>
<protein>
    <submittedName>
        <fullName evidence="2">XRE family transcriptional regulator</fullName>
    </submittedName>
</protein>